<evidence type="ECO:0000313" key="3">
    <source>
        <dbReference type="Proteomes" id="UP000194141"/>
    </source>
</evidence>
<dbReference type="Proteomes" id="UP000194141">
    <property type="component" value="Unassembled WGS sequence"/>
</dbReference>
<dbReference type="GO" id="GO:0016226">
    <property type="term" value="P:iron-sulfur cluster assembly"/>
    <property type="evidence" value="ECO:0007669"/>
    <property type="project" value="InterPro"/>
</dbReference>
<evidence type="ECO:0000313" key="2">
    <source>
        <dbReference type="EMBL" id="OSS42667.1"/>
    </source>
</evidence>
<organism evidence="2 3">
    <name type="scientific">Desulfurella amilsii</name>
    <dbReference type="NCBI Taxonomy" id="1562698"/>
    <lineage>
        <taxon>Bacteria</taxon>
        <taxon>Pseudomonadati</taxon>
        <taxon>Campylobacterota</taxon>
        <taxon>Desulfurellia</taxon>
        <taxon>Desulfurellales</taxon>
        <taxon>Desulfurellaceae</taxon>
        <taxon>Desulfurella</taxon>
    </lineage>
</organism>
<dbReference type="GO" id="GO:0005506">
    <property type="term" value="F:iron ion binding"/>
    <property type="evidence" value="ECO:0007669"/>
    <property type="project" value="InterPro"/>
</dbReference>
<proteinExistence type="predicted"/>
<dbReference type="InterPro" id="IPR002871">
    <property type="entry name" value="NIF_FeS_clus_asmbl_NifU_N"/>
</dbReference>
<dbReference type="Pfam" id="PF01592">
    <property type="entry name" value="NifU_N"/>
    <property type="match status" value="1"/>
</dbReference>
<feature type="domain" description="NIF system FeS cluster assembly NifU N-terminal" evidence="1">
    <location>
        <begin position="6"/>
        <end position="113"/>
    </location>
</feature>
<reference evidence="2 3" key="1">
    <citation type="journal article" date="2017" name="Front. Microbiol.">
        <title>Genome Sequence of Desulfurella amilsii Strain TR1 and Comparative Genomics of Desulfurellaceae Family.</title>
        <authorList>
            <person name="Florentino A.P."/>
            <person name="Stams A.J."/>
            <person name="Sanchez-Andrea I."/>
        </authorList>
    </citation>
    <scope>NUCLEOTIDE SEQUENCE [LARGE SCALE GENOMIC DNA]</scope>
    <source>
        <strain evidence="2 3">TR1</strain>
    </source>
</reference>
<keyword evidence="3" id="KW-1185">Reference proteome</keyword>
<sequence>METFENHFFNPIRDTVIQPDGIGIRENKEFNAKIIFYVNVKDSIITAIDYKVKACPVAIAVASFLAKTFKNKPSDEALDIDLNFLDSHLLNIPRQRIECGDITLEAFQEAVIKAIINTEEAK</sequence>
<gene>
    <name evidence="2" type="ORF">DESAMIL20_551</name>
</gene>
<comment type="caution">
    <text evidence="2">The sequence shown here is derived from an EMBL/GenBank/DDBJ whole genome shotgun (WGS) entry which is preliminary data.</text>
</comment>
<protein>
    <recommendedName>
        <fullName evidence="1">NIF system FeS cluster assembly NifU N-terminal domain-containing protein</fullName>
    </recommendedName>
</protein>
<dbReference type="STRING" id="1562698.DESAMIL20_551"/>
<dbReference type="RefSeq" id="WP_086033296.1">
    <property type="nucleotide sequence ID" value="NZ_MDSU01000011.1"/>
</dbReference>
<dbReference type="AlphaFoldDB" id="A0A1X4XYQ5"/>
<dbReference type="GO" id="GO:0051536">
    <property type="term" value="F:iron-sulfur cluster binding"/>
    <property type="evidence" value="ECO:0007669"/>
    <property type="project" value="InterPro"/>
</dbReference>
<dbReference type="Gene3D" id="3.90.1010.10">
    <property type="match status" value="1"/>
</dbReference>
<name>A0A1X4XYQ5_9BACT</name>
<dbReference type="EMBL" id="MDSU01000011">
    <property type="protein sequence ID" value="OSS42667.1"/>
    <property type="molecule type" value="Genomic_DNA"/>
</dbReference>
<evidence type="ECO:0000259" key="1">
    <source>
        <dbReference type="Pfam" id="PF01592"/>
    </source>
</evidence>
<accession>A0A1X4XYQ5</accession>
<dbReference type="OrthoDB" id="9804157at2"/>
<dbReference type="SUPFAM" id="SSF82649">
    <property type="entry name" value="SufE/NifU"/>
    <property type="match status" value="1"/>
</dbReference>